<gene>
    <name evidence="1" type="ORF">FYJ24_12025</name>
</gene>
<dbReference type="AlphaFoldDB" id="A0A6N7WB60"/>
<comment type="caution">
    <text evidence="1">The sequence shown here is derived from an EMBL/GenBank/DDBJ whole genome shotgun (WGS) entry which is preliminary data.</text>
</comment>
<dbReference type="RefSeq" id="WP_154546702.1">
    <property type="nucleotide sequence ID" value="NZ_VULO01000020.1"/>
</dbReference>
<organism evidence="1 2">
    <name type="scientific">Scrofimicrobium canadense</name>
    <dbReference type="NCBI Taxonomy" id="2652290"/>
    <lineage>
        <taxon>Bacteria</taxon>
        <taxon>Bacillati</taxon>
        <taxon>Actinomycetota</taxon>
        <taxon>Actinomycetes</taxon>
        <taxon>Actinomycetales</taxon>
        <taxon>Actinomycetaceae</taxon>
        <taxon>Scrofimicrobium</taxon>
    </lineage>
</organism>
<proteinExistence type="predicted"/>
<sequence length="79" mass="8661">MLSVLGCSVCRLLTAVDDALVEPALREVLPTVCALHAPAQGKADDEDEVDFHTQAMMIIPTLPFSQDNTDREDNRLHTV</sequence>
<dbReference type="Proteomes" id="UP000470875">
    <property type="component" value="Unassembled WGS sequence"/>
</dbReference>
<dbReference type="EMBL" id="VULO01000020">
    <property type="protein sequence ID" value="MSS85456.1"/>
    <property type="molecule type" value="Genomic_DNA"/>
</dbReference>
<accession>A0A6N7WB60</accession>
<evidence type="ECO:0000313" key="2">
    <source>
        <dbReference type="Proteomes" id="UP000470875"/>
    </source>
</evidence>
<name>A0A6N7WB60_9ACTO</name>
<reference evidence="1 2" key="1">
    <citation type="submission" date="2019-08" db="EMBL/GenBank/DDBJ databases">
        <title>In-depth cultivation of the pig gut microbiome towards novel bacterial diversity and tailored functional studies.</title>
        <authorList>
            <person name="Wylensek D."/>
            <person name="Hitch T.C.A."/>
            <person name="Clavel T."/>
        </authorList>
    </citation>
    <scope>NUCLEOTIDE SEQUENCE [LARGE SCALE GENOMIC DNA]</scope>
    <source>
        <strain evidence="1 2">WB03_NA08</strain>
    </source>
</reference>
<evidence type="ECO:0000313" key="1">
    <source>
        <dbReference type="EMBL" id="MSS85456.1"/>
    </source>
</evidence>
<keyword evidence="2" id="KW-1185">Reference proteome</keyword>
<protein>
    <submittedName>
        <fullName evidence="1">Uncharacterized protein</fullName>
    </submittedName>
</protein>